<keyword evidence="4" id="KW-0676">Redox-active center</keyword>
<dbReference type="InterPro" id="IPR036249">
    <property type="entry name" value="Thioredoxin-like_sf"/>
</dbReference>
<dbReference type="Proteomes" id="UP000264605">
    <property type="component" value="Plasmid unnamed1"/>
</dbReference>
<organism evidence="6 7">
    <name type="scientific">Pseudoalteromonas lipolytica</name>
    <dbReference type="NCBI Taxonomy" id="570156"/>
    <lineage>
        <taxon>Bacteria</taxon>
        <taxon>Pseudomonadati</taxon>
        <taxon>Pseudomonadota</taxon>
        <taxon>Gammaproteobacteria</taxon>
        <taxon>Alteromonadales</taxon>
        <taxon>Pseudoalteromonadaceae</taxon>
        <taxon>Pseudoalteromonas</taxon>
    </lineage>
</organism>
<keyword evidence="3" id="KW-1015">Disulfide bond</keyword>
<evidence type="ECO:0000256" key="3">
    <source>
        <dbReference type="ARBA" id="ARBA00023157"/>
    </source>
</evidence>
<name>A0AAD0S3B7_9GAMM</name>
<comment type="subcellular location">
    <subcellularLocation>
        <location evidence="1">Cell envelope</location>
    </subcellularLocation>
</comment>
<dbReference type="PROSITE" id="PS51352">
    <property type="entry name" value="THIOREDOXIN_2"/>
    <property type="match status" value="1"/>
</dbReference>
<dbReference type="PANTHER" id="PTHR42852">
    <property type="entry name" value="THIOL:DISULFIDE INTERCHANGE PROTEIN DSBE"/>
    <property type="match status" value="1"/>
</dbReference>
<evidence type="ECO:0000256" key="4">
    <source>
        <dbReference type="ARBA" id="ARBA00023284"/>
    </source>
</evidence>
<dbReference type="CDD" id="cd02966">
    <property type="entry name" value="TlpA_like_family"/>
    <property type="match status" value="1"/>
</dbReference>
<keyword evidence="6" id="KW-0614">Plasmid</keyword>
<protein>
    <recommendedName>
        <fullName evidence="5">Thioredoxin domain-containing protein</fullName>
    </recommendedName>
</protein>
<dbReference type="AlphaFoldDB" id="A0AAD0S3B7"/>
<dbReference type="PANTHER" id="PTHR42852:SF6">
    <property type="entry name" value="THIOL:DISULFIDE INTERCHANGE PROTEIN DSBE"/>
    <property type="match status" value="1"/>
</dbReference>
<proteinExistence type="predicted"/>
<dbReference type="KEGG" id="pdj:D0907_16655"/>
<sequence>MMTPFILSTLNTYKKFSAILCNVNIHTPVFCVRSLKNKKSAVGVENLQYLSDPPPLNCFLFAGDRMSRLAITILFTLLMSIGSPLSAQPPLTLQTHTGEEVSLNSLFGQKPVYLKFWATWCKPCMQQMPHFQRSYEQYGDKIQFIAINIDLNDNADAVAKVENQFSLTMPMYTDHTAKVAKHYEFLGTPFHVLIDNNQNVIFQGHDADQPLDNTLRLLSHNGRVDKVRLLNEKQKSGTQLVIPKDAKKAVLFTTTWCDWYLADTRPQMAKQCVLAQKYINELAVQGIDVEVKVSQLWTDHNAVAEYVKKFTANMPVSIDYGNDLFIEYGINSVPSLLIFENGKRVAKREKF</sequence>
<dbReference type="EMBL" id="CP032091">
    <property type="protein sequence ID" value="AXV66958.1"/>
    <property type="molecule type" value="Genomic_DNA"/>
</dbReference>
<gene>
    <name evidence="6" type="ORF">D0907_16655</name>
</gene>
<dbReference type="Gene3D" id="3.40.30.10">
    <property type="entry name" value="Glutaredoxin"/>
    <property type="match status" value="2"/>
</dbReference>
<dbReference type="GO" id="GO:0017004">
    <property type="term" value="P:cytochrome complex assembly"/>
    <property type="evidence" value="ECO:0007669"/>
    <property type="project" value="UniProtKB-KW"/>
</dbReference>
<accession>A0AAD0S3B7</accession>
<evidence type="ECO:0000256" key="1">
    <source>
        <dbReference type="ARBA" id="ARBA00004196"/>
    </source>
</evidence>
<evidence type="ECO:0000256" key="2">
    <source>
        <dbReference type="ARBA" id="ARBA00022748"/>
    </source>
</evidence>
<reference evidence="6 7" key="1">
    <citation type="submission" date="2018-08" db="EMBL/GenBank/DDBJ databases">
        <title>Draft genome sequence of Pseudoalteromonas donghaensis HJ51.</title>
        <authorList>
            <person name="Oh J."/>
            <person name="Roh D."/>
        </authorList>
    </citation>
    <scope>NUCLEOTIDE SEQUENCE [LARGE SCALE GENOMIC DNA]</scope>
    <source>
        <strain evidence="6 7">HJ51</strain>
        <plasmid evidence="6 7">unnamed1</plasmid>
    </source>
</reference>
<dbReference type="Pfam" id="PF00578">
    <property type="entry name" value="AhpC-TSA"/>
    <property type="match status" value="1"/>
</dbReference>
<evidence type="ECO:0000313" key="7">
    <source>
        <dbReference type="Proteomes" id="UP000264605"/>
    </source>
</evidence>
<evidence type="ECO:0000313" key="6">
    <source>
        <dbReference type="EMBL" id="AXV66958.1"/>
    </source>
</evidence>
<dbReference type="InterPro" id="IPR000866">
    <property type="entry name" value="AhpC/TSA"/>
</dbReference>
<dbReference type="GO" id="GO:0030313">
    <property type="term" value="C:cell envelope"/>
    <property type="evidence" value="ECO:0007669"/>
    <property type="project" value="UniProtKB-SubCell"/>
</dbReference>
<dbReference type="SUPFAM" id="SSF52833">
    <property type="entry name" value="Thioredoxin-like"/>
    <property type="match status" value="2"/>
</dbReference>
<dbReference type="InterPro" id="IPR013766">
    <property type="entry name" value="Thioredoxin_domain"/>
</dbReference>
<dbReference type="GO" id="GO:0016491">
    <property type="term" value="F:oxidoreductase activity"/>
    <property type="evidence" value="ECO:0007669"/>
    <property type="project" value="InterPro"/>
</dbReference>
<dbReference type="InterPro" id="IPR050553">
    <property type="entry name" value="Thioredoxin_ResA/DsbE_sf"/>
</dbReference>
<feature type="domain" description="Thioredoxin" evidence="5">
    <location>
        <begin position="82"/>
        <end position="223"/>
    </location>
</feature>
<keyword evidence="2" id="KW-0201">Cytochrome c-type biogenesis</keyword>
<evidence type="ECO:0000259" key="5">
    <source>
        <dbReference type="PROSITE" id="PS51352"/>
    </source>
</evidence>
<dbReference type="GO" id="GO:0016209">
    <property type="term" value="F:antioxidant activity"/>
    <property type="evidence" value="ECO:0007669"/>
    <property type="project" value="InterPro"/>
</dbReference>
<dbReference type="CDD" id="cd02947">
    <property type="entry name" value="TRX_family"/>
    <property type="match status" value="1"/>
</dbReference>
<geneLocation type="plasmid" evidence="6 7">
    <name>unnamed1</name>
</geneLocation>